<evidence type="ECO:0000256" key="1">
    <source>
        <dbReference type="ARBA" id="ARBA00006432"/>
    </source>
</evidence>
<dbReference type="Pfam" id="PF13193">
    <property type="entry name" value="AMP-binding_C"/>
    <property type="match status" value="1"/>
</dbReference>
<dbReference type="EMBL" id="BOPH01000041">
    <property type="protein sequence ID" value="GIJ68423.1"/>
    <property type="molecule type" value="Genomic_DNA"/>
</dbReference>
<dbReference type="InterPro" id="IPR025110">
    <property type="entry name" value="AMP-bd_C"/>
</dbReference>
<dbReference type="InterPro" id="IPR050237">
    <property type="entry name" value="ATP-dep_AMP-bd_enzyme"/>
</dbReference>
<dbReference type="InterPro" id="IPR042099">
    <property type="entry name" value="ANL_N_sf"/>
</dbReference>
<dbReference type="SUPFAM" id="SSF56801">
    <property type="entry name" value="Acetyl-CoA synthetase-like"/>
    <property type="match status" value="1"/>
</dbReference>
<accession>A0A8J3ZUP2</accession>
<dbReference type="PROSITE" id="PS00455">
    <property type="entry name" value="AMP_BINDING"/>
    <property type="match status" value="1"/>
</dbReference>
<evidence type="ECO:0000256" key="2">
    <source>
        <dbReference type="ARBA" id="ARBA00022598"/>
    </source>
</evidence>
<evidence type="ECO:0000313" key="6">
    <source>
        <dbReference type="Proteomes" id="UP000635606"/>
    </source>
</evidence>
<evidence type="ECO:0000259" key="3">
    <source>
        <dbReference type="Pfam" id="PF00501"/>
    </source>
</evidence>
<evidence type="ECO:0000313" key="5">
    <source>
        <dbReference type="EMBL" id="GIJ68423.1"/>
    </source>
</evidence>
<dbReference type="Gene3D" id="3.30.300.30">
    <property type="match status" value="1"/>
</dbReference>
<dbReference type="GO" id="GO:0016878">
    <property type="term" value="F:acid-thiol ligase activity"/>
    <property type="evidence" value="ECO:0007669"/>
    <property type="project" value="UniProtKB-ARBA"/>
</dbReference>
<keyword evidence="6" id="KW-1185">Reference proteome</keyword>
<organism evidence="5 6">
    <name type="scientific">Virgisporangium ochraceum</name>
    <dbReference type="NCBI Taxonomy" id="65505"/>
    <lineage>
        <taxon>Bacteria</taxon>
        <taxon>Bacillati</taxon>
        <taxon>Actinomycetota</taxon>
        <taxon>Actinomycetes</taxon>
        <taxon>Micromonosporales</taxon>
        <taxon>Micromonosporaceae</taxon>
        <taxon>Virgisporangium</taxon>
    </lineage>
</organism>
<dbReference type="NCBIfam" id="NF004837">
    <property type="entry name" value="PRK06187.1"/>
    <property type="match status" value="1"/>
</dbReference>
<reference evidence="5" key="1">
    <citation type="submission" date="2021-01" db="EMBL/GenBank/DDBJ databases">
        <title>Whole genome shotgun sequence of Virgisporangium ochraceum NBRC 16418.</title>
        <authorList>
            <person name="Komaki H."/>
            <person name="Tamura T."/>
        </authorList>
    </citation>
    <scope>NUCLEOTIDE SEQUENCE</scope>
    <source>
        <strain evidence="5">NBRC 16418</strain>
    </source>
</reference>
<gene>
    <name evidence="5" type="ORF">Voc01_033400</name>
</gene>
<dbReference type="Proteomes" id="UP000635606">
    <property type="component" value="Unassembled WGS sequence"/>
</dbReference>
<dbReference type="InterPro" id="IPR000873">
    <property type="entry name" value="AMP-dep_synth/lig_dom"/>
</dbReference>
<comment type="similarity">
    <text evidence="1">Belongs to the ATP-dependent AMP-binding enzyme family.</text>
</comment>
<dbReference type="Pfam" id="PF00501">
    <property type="entry name" value="AMP-binding"/>
    <property type="match status" value="1"/>
</dbReference>
<protein>
    <submittedName>
        <fullName evidence="5">Acyl-CoA synthetase</fullName>
    </submittedName>
</protein>
<evidence type="ECO:0000259" key="4">
    <source>
        <dbReference type="Pfam" id="PF13193"/>
    </source>
</evidence>
<feature type="domain" description="AMP-binding enzyme C-terminal" evidence="4">
    <location>
        <begin position="418"/>
        <end position="493"/>
    </location>
</feature>
<keyword evidence="2" id="KW-0436">Ligase</keyword>
<comment type="caution">
    <text evidence="5">The sequence shown here is derived from an EMBL/GenBank/DDBJ whole genome shotgun (WGS) entry which is preliminary data.</text>
</comment>
<feature type="domain" description="AMP-dependent synthetase/ligase" evidence="3">
    <location>
        <begin position="9"/>
        <end position="367"/>
    </location>
</feature>
<dbReference type="RefSeq" id="WP_203928374.1">
    <property type="nucleotide sequence ID" value="NZ_BOPH01000041.1"/>
</dbReference>
<name>A0A8J3ZUP2_9ACTN</name>
<sequence length="512" mass="54588">MFSIADVVREAGRVRPDAVAVSGQGRRSTFGEIDERSNRVASGLVALGVQPGDRVAYVGLNRTDVLDIVAGVSKAGAVPVPVNFRLAGPELAAVLTDSGAVVLFGEQPQVALLGEALPSPIRRRLVFDRDYDEWLDAQPADDPGHSTGPDDLACLLYSSGTTGLPKGVMVRNRNLHSMLDVARRRWQLDPGDSSLNVSPYFHVLGFAWAVHSLRQGATITQVRDAGPAALLPMIAGEKVRVAVLVPALIDIVLRSPGLDGADLSSLRLILYGSAPISVPLLTEATKRLGVAMEQSYGLTEVAGGATFLSPEVHERALAGETELLRSCGVADPGSELRVVDPSTLDDLPTGSPGEVLIRSPQVMAGYWNRPEETAHSLLPDGWLRTGDVGYLDGAGFLYLVDRAKDMIVSGGENVYPAEVERVLVQHPAVAEVAVVGAPSQRWGESPVAVVVPEPGSTVDGDELVAWCRDRLAHYKCPVSVTVVEALPRNASGKVLRRVLREPLWAGHERRIG</sequence>
<dbReference type="InterPro" id="IPR045851">
    <property type="entry name" value="AMP-bd_C_sf"/>
</dbReference>
<proteinExistence type="inferred from homology"/>
<dbReference type="InterPro" id="IPR020845">
    <property type="entry name" value="AMP-binding_CS"/>
</dbReference>
<dbReference type="FunFam" id="3.30.300.30:FF:000008">
    <property type="entry name" value="2,3-dihydroxybenzoate-AMP ligase"/>
    <property type="match status" value="1"/>
</dbReference>
<dbReference type="AlphaFoldDB" id="A0A8J3ZUP2"/>
<dbReference type="Gene3D" id="3.40.50.12780">
    <property type="entry name" value="N-terminal domain of ligase-like"/>
    <property type="match status" value="1"/>
</dbReference>
<dbReference type="PANTHER" id="PTHR43767">
    <property type="entry name" value="LONG-CHAIN-FATTY-ACID--COA LIGASE"/>
    <property type="match status" value="1"/>
</dbReference>
<dbReference type="PANTHER" id="PTHR43767:SF1">
    <property type="entry name" value="NONRIBOSOMAL PEPTIDE SYNTHASE PES1 (EUROFUNG)-RELATED"/>
    <property type="match status" value="1"/>
</dbReference>